<comment type="caution">
    <text evidence="3">The sequence shown here is derived from an EMBL/GenBank/DDBJ whole genome shotgun (WGS) entry which is preliminary data.</text>
</comment>
<dbReference type="Proteomes" id="UP000823631">
    <property type="component" value="Unassembled WGS sequence"/>
</dbReference>
<feature type="compositionally biased region" description="Basic and acidic residues" evidence="1">
    <location>
        <begin position="388"/>
        <end position="410"/>
    </location>
</feature>
<evidence type="ECO:0000313" key="3">
    <source>
        <dbReference type="EMBL" id="MBO8416116.1"/>
    </source>
</evidence>
<protein>
    <recommendedName>
        <fullName evidence="2">TerB-C domain-containing protein</fullName>
    </recommendedName>
</protein>
<dbReference type="EMBL" id="JADINH010000149">
    <property type="protein sequence ID" value="MBO8416116.1"/>
    <property type="molecule type" value="Genomic_DNA"/>
</dbReference>
<name>A0A9D9DEY2_9GAMM</name>
<organism evidence="3 4">
    <name type="scientific">Candidatus Avisuccinivibrio stercorigallinarum</name>
    <dbReference type="NCBI Taxonomy" id="2840704"/>
    <lineage>
        <taxon>Bacteria</taxon>
        <taxon>Pseudomonadati</taxon>
        <taxon>Pseudomonadota</taxon>
        <taxon>Gammaproteobacteria</taxon>
        <taxon>Aeromonadales</taxon>
        <taxon>Succinivibrionaceae</taxon>
        <taxon>Succinivibrionaceae incertae sedis</taxon>
        <taxon>Candidatus Avisuccinivibrio</taxon>
    </lineage>
</organism>
<feature type="domain" description="TerB-C" evidence="2">
    <location>
        <begin position="397"/>
        <end position="567"/>
    </location>
</feature>
<evidence type="ECO:0000313" key="4">
    <source>
        <dbReference type="Proteomes" id="UP000823631"/>
    </source>
</evidence>
<proteinExistence type="predicted"/>
<accession>A0A9D9DEY2</accession>
<feature type="region of interest" description="Disordered" evidence="1">
    <location>
        <begin position="388"/>
        <end position="413"/>
    </location>
</feature>
<evidence type="ECO:0000259" key="2">
    <source>
        <dbReference type="Pfam" id="PF15615"/>
    </source>
</evidence>
<feature type="non-terminal residue" evidence="3">
    <location>
        <position position="1"/>
    </location>
</feature>
<dbReference type="AlphaFoldDB" id="A0A9D9DEY2"/>
<gene>
    <name evidence="3" type="ORF">IAB19_07050</name>
</gene>
<reference evidence="3" key="2">
    <citation type="journal article" date="2021" name="PeerJ">
        <title>Extensive microbial diversity within the chicken gut microbiome revealed by metagenomics and culture.</title>
        <authorList>
            <person name="Gilroy R."/>
            <person name="Ravi A."/>
            <person name="Getino M."/>
            <person name="Pursley I."/>
            <person name="Horton D.L."/>
            <person name="Alikhan N.F."/>
            <person name="Baker D."/>
            <person name="Gharbi K."/>
            <person name="Hall N."/>
            <person name="Watson M."/>
            <person name="Adriaenssens E.M."/>
            <person name="Foster-Nyarko E."/>
            <person name="Jarju S."/>
            <person name="Secka A."/>
            <person name="Antonio M."/>
            <person name="Oren A."/>
            <person name="Chaudhuri R.R."/>
            <person name="La Ragione R."/>
            <person name="Hildebrand F."/>
            <person name="Pallen M.J."/>
        </authorList>
    </citation>
    <scope>NUCLEOTIDE SEQUENCE</scope>
    <source>
        <strain evidence="3">17213</strain>
    </source>
</reference>
<feature type="region of interest" description="Disordered" evidence="1">
    <location>
        <begin position="451"/>
        <end position="474"/>
    </location>
</feature>
<dbReference type="Pfam" id="PF15615">
    <property type="entry name" value="TerB_C"/>
    <property type="match status" value="1"/>
</dbReference>
<reference evidence="3" key="1">
    <citation type="submission" date="2020-10" db="EMBL/GenBank/DDBJ databases">
        <authorList>
            <person name="Gilroy R."/>
        </authorList>
    </citation>
    <scope>NUCLEOTIDE SEQUENCE</scope>
    <source>
        <strain evidence="3">17213</strain>
    </source>
</reference>
<dbReference type="InterPro" id="IPR028932">
    <property type="entry name" value="TerB-C"/>
</dbReference>
<sequence length="570" mass="65742">DNEVQTFFEGLDVNQIYQGSLHNDFMQLIPRLLAKGVSLDSAEGLEVMRLIFSEDYAKLLRDLIRREPNISYLALNSQMLPVQLSAAINDPEPKNAYLHSQFPLEHSIGTVQLLRRFALEGSNDIPILHYILDKADVFALPILPPTIADLKNMWSSMRFMEVPPEFSRAEKQQMQQKLRVVQAALDFFYYSSRHSFYLLYDLIFDHLKLSFVHQREFVKEFTLTFYLLLRDCNHRPLPQLISYYQRLLTPAEFEECKNLLNVFAQEYVKRVYGTASLPDLELLVSDFITLFEELGMDAAWLKVKHADIKEKEARTLALKARQHQRSLIRTLQRMPPERRRRYAISQPDARRRSELLEAIVELERLDEEQQKEMARLRLEKALREAEEERRRQEEEAKRRQEEEEKKRGKPLDLNLIRSKQQESSEILQVIGQIRDEGENLAPALADAPLDTAASGSSTAAEPVKTATPASDSAAVKETEVSGDRGMQLNALLDVNALQLIEALKSQQVEVMDMQEFEGLCLSAHFMSSSLAVEMLNDFAFEHFDEPFLELAPEENSVYISTHLIEEILPD</sequence>
<evidence type="ECO:0000256" key="1">
    <source>
        <dbReference type="SAM" id="MobiDB-lite"/>
    </source>
</evidence>